<dbReference type="EMBL" id="VTPC01005987">
    <property type="protein sequence ID" value="KAF2895378.1"/>
    <property type="molecule type" value="Genomic_DNA"/>
</dbReference>
<comment type="caution">
    <text evidence="1">The sequence shown here is derived from an EMBL/GenBank/DDBJ whole genome shotgun (WGS) entry which is preliminary data.</text>
</comment>
<dbReference type="Proteomes" id="UP000801492">
    <property type="component" value="Unassembled WGS sequence"/>
</dbReference>
<name>A0A8K0GEK1_IGNLU</name>
<keyword evidence="2" id="KW-1185">Reference proteome</keyword>
<proteinExistence type="predicted"/>
<reference evidence="1" key="1">
    <citation type="submission" date="2019-08" db="EMBL/GenBank/DDBJ databases">
        <title>The genome of the North American firefly Photinus pyralis.</title>
        <authorList>
            <consortium name="Photinus pyralis genome working group"/>
            <person name="Fallon T.R."/>
            <person name="Sander Lower S.E."/>
            <person name="Weng J.-K."/>
        </authorList>
    </citation>
    <scope>NUCLEOTIDE SEQUENCE</scope>
    <source>
        <strain evidence="1">TRF0915ILg1</strain>
        <tissue evidence="1">Whole body</tissue>
    </source>
</reference>
<accession>A0A8K0GEK1</accession>
<evidence type="ECO:0000313" key="2">
    <source>
        <dbReference type="Proteomes" id="UP000801492"/>
    </source>
</evidence>
<protein>
    <submittedName>
        <fullName evidence="1">Uncharacterized protein</fullName>
    </submittedName>
</protein>
<evidence type="ECO:0000313" key="1">
    <source>
        <dbReference type="EMBL" id="KAF2895378.1"/>
    </source>
</evidence>
<sequence length="121" mass="13705">MMGSSILSGAHKRFRAMIDLIETEIVVDFIPESAHYTITATQLHGTFISGTITPVESSTGRRFVYEVFLDEDGVFLQVAQTIATNLNIDKSISLRLCFRDYEARTIMDFLDVLEYILFCVL</sequence>
<gene>
    <name evidence="1" type="ORF">ILUMI_10796</name>
</gene>
<organism evidence="1 2">
    <name type="scientific">Ignelater luminosus</name>
    <name type="common">Cucubano</name>
    <name type="synonym">Pyrophorus luminosus</name>
    <dbReference type="NCBI Taxonomy" id="2038154"/>
    <lineage>
        <taxon>Eukaryota</taxon>
        <taxon>Metazoa</taxon>
        <taxon>Ecdysozoa</taxon>
        <taxon>Arthropoda</taxon>
        <taxon>Hexapoda</taxon>
        <taxon>Insecta</taxon>
        <taxon>Pterygota</taxon>
        <taxon>Neoptera</taxon>
        <taxon>Endopterygota</taxon>
        <taxon>Coleoptera</taxon>
        <taxon>Polyphaga</taxon>
        <taxon>Elateriformia</taxon>
        <taxon>Elateroidea</taxon>
        <taxon>Elateridae</taxon>
        <taxon>Agrypninae</taxon>
        <taxon>Pyrophorini</taxon>
        <taxon>Ignelater</taxon>
    </lineage>
</organism>
<dbReference type="AlphaFoldDB" id="A0A8K0GEK1"/>